<keyword evidence="2" id="KW-1185">Reference proteome</keyword>
<feature type="non-terminal residue" evidence="1">
    <location>
        <position position="1"/>
    </location>
</feature>
<gene>
    <name evidence="1" type="ORF">GMARGA_LOCUS34594</name>
</gene>
<feature type="non-terminal residue" evidence="1">
    <location>
        <position position="72"/>
    </location>
</feature>
<protein>
    <submittedName>
        <fullName evidence="1">22801_t:CDS:1</fullName>
    </submittedName>
</protein>
<comment type="caution">
    <text evidence="1">The sequence shown here is derived from an EMBL/GenBank/DDBJ whole genome shotgun (WGS) entry which is preliminary data.</text>
</comment>
<dbReference type="Proteomes" id="UP000789901">
    <property type="component" value="Unassembled WGS sequence"/>
</dbReference>
<sequence>NEAEEVEGWFVEWSLMVEENSALYLTNFKEVPVSDDNSELVNSNELTIEQQQQAQEFLLAKMDMFAQELDEL</sequence>
<name>A0ABN7WUH9_GIGMA</name>
<proteinExistence type="predicted"/>
<reference evidence="1 2" key="1">
    <citation type="submission" date="2021-06" db="EMBL/GenBank/DDBJ databases">
        <authorList>
            <person name="Kallberg Y."/>
            <person name="Tangrot J."/>
            <person name="Rosling A."/>
        </authorList>
    </citation>
    <scope>NUCLEOTIDE SEQUENCE [LARGE SCALE GENOMIC DNA]</scope>
    <source>
        <strain evidence="1 2">120-4 pot B 10/14</strain>
    </source>
</reference>
<organism evidence="1 2">
    <name type="scientific">Gigaspora margarita</name>
    <dbReference type="NCBI Taxonomy" id="4874"/>
    <lineage>
        <taxon>Eukaryota</taxon>
        <taxon>Fungi</taxon>
        <taxon>Fungi incertae sedis</taxon>
        <taxon>Mucoromycota</taxon>
        <taxon>Glomeromycotina</taxon>
        <taxon>Glomeromycetes</taxon>
        <taxon>Diversisporales</taxon>
        <taxon>Gigasporaceae</taxon>
        <taxon>Gigaspora</taxon>
    </lineage>
</organism>
<dbReference type="EMBL" id="CAJVQB010061216">
    <property type="protein sequence ID" value="CAG8839770.1"/>
    <property type="molecule type" value="Genomic_DNA"/>
</dbReference>
<evidence type="ECO:0000313" key="1">
    <source>
        <dbReference type="EMBL" id="CAG8839770.1"/>
    </source>
</evidence>
<evidence type="ECO:0000313" key="2">
    <source>
        <dbReference type="Proteomes" id="UP000789901"/>
    </source>
</evidence>
<accession>A0ABN7WUH9</accession>